<evidence type="ECO:0000313" key="1">
    <source>
        <dbReference type="EMBL" id="SDG25219.1"/>
    </source>
</evidence>
<proteinExistence type="predicted"/>
<gene>
    <name evidence="1" type="ORF">SAMN04488121_103969</name>
</gene>
<dbReference type="SUPFAM" id="SSF109854">
    <property type="entry name" value="DinB/YfiT-like putative metalloenzymes"/>
    <property type="match status" value="1"/>
</dbReference>
<dbReference type="OrthoDB" id="68731at2"/>
<dbReference type="STRING" id="104663.SAMN04488121_103969"/>
<dbReference type="EMBL" id="FNBN01000003">
    <property type="protein sequence ID" value="SDG25219.1"/>
    <property type="molecule type" value="Genomic_DNA"/>
</dbReference>
<dbReference type="InterPro" id="IPR011466">
    <property type="entry name" value="DUF1572"/>
</dbReference>
<dbReference type="Pfam" id="PF07609">
    <property type="entry name" value="DUF1572"/>
    <property type="match status" value="1"/>
</dbReference>
<name>A0A1G7SS17_CHIFI</name>
<dbReference type="RefSeq" id="WP_089833925.1">
    <property type="nucleotide sequence ID" value="NZ_FNBN01000003.1"/>
</dbReference>
<sequence length="177" mass="20449">MIGQIFLDSVLKRFAYYKSLGDKTLAELNGEQLHWQPEGEPNSICLIVKHVSGNMHSRWTDFLTSDGEKPWRNRDVEFEEDKTSAEEIIKLWESGWKCMLDAIGALQPEDLEKTVYIRSEPHIVLDAINRQLSHIPYHVGQIVYIGKMIKKSDWKSLSIPKGQSQAFNQDMFGKKQQ</sequence>
<dbReference type="AlphaFoldDB" id="A0A1G7SS17"/>
<dbReference type="Gene3D" id="1.20.120.450">
    <property type="entry name" value="dinb family like domain"/>
    <property type="match status" value="1"/>
</dbReference>
<dbReference type="InterPro" id="IPR034660">
    <property type="entry name" value="DinB/YfiT-like"/>
</dbReference>
<evidence type="ECO:0008006" key="3">
    <source>
        <dbReference type="Google" id="ProtNLM"/>
    </source>
</evidence>
<reference evidence="1 2" key="1">
    <citation type="submission" date="2016-10" db="EMBL/GenBank/DDBJ databases">
        <authorList>
            <person name="de Groot N.N."/>
        </authorList>
    </citation>
    <scope>NUCLEOTIDE SEQUENCE [LARGE SCALE GENOMIC DNA]</scope>
    <source>
        <strain evidence="1 2">DSM 527</strain>
    </source>
</reference>
<organism evidence="1 2">
    <name type="scientific">Chitinophaga filiformis</name>
    <name type="common">Myxococcus filiformis</name>
    <name type="synonym">Flexibacter filiformis</name>
    <dbReference type="NCBI Taxonomy" id="104663"/>
    <lineage>
        <taxon>Bacteria</taxon>
        <taxon>Pseudomonadati</taxon>
        <taxon>Bacteroidota</taxon>
        <taxon>Chitinophagia</taxon>
        <taxon>Chitinophagales</taxon>
        <taxon>Chitinophagaceae</taxon>
        <taxon>Chitinophaga</taxon>
    </lineage>
</organism>
<accession>A0A1G7SS17</accession>
<dbReference type="Proteomes" id="UP000199045">
    <property type="component" value="Unassembled WGS sequence"/>
</dbReference>
<protein>
    <recommendedName>
        <fullName evidence="3">DinB superfamily protein</fullName>
    </recommendedName>
</protein>
<evidence type="ECO:0000313" key="2">
    <source>
        <dbReference type="Proteomes" id="UP000199045"/>
    </source>
</evidence>